<feature type="compositionally biased region" description="Basic and acidic residues" evidence="1">
    <location>
        <begin position="82"/>
        <end position="97"/>
    </location>
</feature>
<evidence type="ECO:0000313" key="3">
    <source>
        <dbReference type="Ensembl" id="ENSPCEP00000010932.1"/>
    </source>
</evidence>
<dbReference type="Ensembl" id="ENSPCET00000011291.1">
    <property type="protein sequence ID" value="ENSPCEP00000010932.1"/>
    <property type="gene ID" value="ENSPCEG00000008629.1"/>
</dbReference>
<dbReference type="PANTHER" id="PTHR32094:SF5">
    <property type="entry name" value="FANCONI ANEMIA GROUP E PROTEIN"/>
    <property type="match status" value="1"/>
</dbReference>
<dbReference type="Pfam" id="PF11510">
    <property type="entry name" value="FA_FANCE"/>
    <property type="match status" value="1"/>
</dbReference>
<sequence>GLGEERNTLAPVPLTDMCQQQLKSLCQKIVGGPQSKLDLKRKQGWLIQQHPGPELCPAGEAADSASQLRKRREAAEESLGPEEDKQRKRPRLDKDELGLEPLTGGAFLKGAGATEDGTSMEVSSHESVQSQIKWQTDGTAPPELQTLNECSPGQALCLLLQLAACPEHTLVRFCTWLLALMPELSYRNAAILTEQLFLQRVLSLTQPASRHLIAALTSFCSKYARPVCCALIAPALQAPGAGELVAGPSYRRRASLRLGACAMQWPLLSVFSLFSMLVSMSRFQVDLPPELFNLLVLKLCRLAPEFAKSLNYAKLMMTVLSVYRSN</sequence>
<feature type="domain" description="Fanconi Anaemia group E protein C-terminal" evidence="2">
    <location>
        <begin position="139"/>
        <end position="326"/>
    </location>
</feature>
<proteinExistence type="predicted"/>
<dbReference type="Proteomes" id="UP000694393">
    <property type="component" value="Unplaced"/>
</dbReference>
<dbReference type="GO" id="GO:0036297">
    <property type="term" value="P:interstrand cross-link repair"/>
    <property type="evidence" value="ECO:0007669"/>
    <property type="project" value="InterPro"/>
</dbReference>
<keyword evidence="4" id="KW-1185">Reference proteome</keyword>
<dbReference type="GO" id="GO:0043240">
    <property type="term" value="C:Fanconi anaemia nuclear complex"/>
    <property type="evidence" value="ECO:0007669"/>
    <property type="project" value="InterPro"/>
</dbReference>
<accession>A0A8C8RX68</accession>
<protein>
    <recommendedName>
        <fullName evidence="2">Fanconi Anaemia group E protein C-terminal domain-containing protein</fullName>
    </recommendedName>
</protein>
<dbReference type="Gene3D" id="1.25.40.480">
    <property type="match status" value="2"/>
</dbReference>
<dbReference type="InterPro" id="IPR039685">
    <property type="entry name" value="FANCE"/>
</dbReference>
<dbReference type="PANTHER" id="PTHR32094">
    <property type="entry name" value="FANCONI ANEMIA GROUP E PROTEIN"/>
    <property type="match status" value="1"/>
</dbReference>
<evidence type="ECO:0000256" key="1">
    <source>
        <dbReference type="SAM" id="MobiDB-lite"/>
    </source>
</evidence>
<dbReference type="AlphaFoldDB" id="A0A8C8RX68"/>
<feature type="compositionally biased region" description="Polar residues" evidence="1">
    <location>
        <begin position="116"/>
        <end position="138"/>
    </location>
</feature>
<evidence type="ECO:0000313" key="4">
    <source>
        <dbReference type="Proteomes" id="UP000694393"/>
    </source>
</evidence>
<reference evidence="3" key="2">
    <citation type="submission" date="2025-09" db="UniProtKB">
        <authorList>
            <consortium name="Ensembl"/>
        </authorList>
    </citation>
    <scope>IDENTIFICATION</scope>
</reference>
<name>A0A8C8RX68_9SAUR</name>
<organism evidence="3 4">
    <name type="scientific">Pelusios castaneus</name>
    <name type="common">West African mud turtle</name>
    <dbReference type="NCBI Taxonomy" id="367368"/>
    <lineage>
        <taxon>Eukaryota</taxon>
        <taxon>Metazoa</taxon>
        <taxon>Chordata</taxon>
        <taxon>Craniata</taxon>
        <taxon>Vertebrata</taxon>
        <taxon>Euteleostomi</taxon>
        <taxon>Archelosauria</taxon>
        <taxon>Testudinata</taxon>
        <taxon>Testudines</taxon>
        <taxon>Pleurodira</taxon>
        <taxon>Pelomedusidae</taxon>
        <taxon>Pelusios</taxon>
    </lineage>
</organism>
<dbReference type="InterPro" id="IPR021025">
    <property type="entry name" value="Fanconi_anaemia_gr_E_prot_C"/>
</dbReference>
<feature type="region of interest" description="Disordered" evidence="1">
    <location>
        <begin position="49"/>
        <end position="138"/>
    </location>
</feature>
<evidence type="ECO:0000259" key="2">
    <source>
        <dbReference type="Pfam" id="PF11510"/>
    </source>
</evidence>
<reference evidence="3" key="1">
    <citation type="submission" date="2025-08" db="UniProtKB">
        <authorList>
            <consortium name="Ensembl"/>
        </authorList>
    </citation>
    <scope>IDENTIFICATION</scope>
</reference>